<reference evidence="4 5" key="1">
    <citation type="submission" date="2024-01" db="EMBL/GenBank/DDBJ databases">
        <title>The genomes of 5 underutilized Papilionoideae crops provide insights into root nodulation and disease resistanc.</title>
        <authorList>
            <person name="Jiang F."/>
        </authorList>
    </citation>
    <scope>NUCLEOTIDE SEQUENCE [LARGE SCALE GENOMIC DNA]</scope>
    <source>
        <strain evidence="4">JINMINGXINNONG_FW02</strain>
        <tissue evidence="4">Leaves</tissue>
    </source>
</reference>
<gene>
    <name evidence="4" type="ORF">VNO80_10812</name>
</gene>
<proteinExistence type="predicted"/>
<evidence type="ECO:0000256" key="2">
    <source>
        <dbReference type="ARBA" id="ARBA00022737"/>
    </source>
</evidence>
<dbReference type="InterPro" id="IPR015915">
    <property type="entry name" value="Kelch-typ_b-propeller"/>
</dbReference>
<dbReference type="AlphaFoldDB" id="A0AAN9NE34"/>
<comment type="caution">
    <text evidence="4">The sequence shown here is derived from an EMBL/GenBank/DDBJ whole genome shotgun (WGS) entry which is preliminary data.</text>
</comment>
<protein>
    <recommendedName>
        <fullName evidence="3">F-box domain-containing protein</fullName>
    </recommendedName>
</protein>
<dbReference type="PANTHER" id="PTHR46344">
    <property type="entry name" value="OS02G0202900 PROTEIN"/>
    <property type="match status" value="1"/>
</dbReference>
<dbReference type="PROSITE" id="PS50181">
    <property type="entry name" value="FBOX"/>
    <property type="match status" value="1"/>
</dbReference>
<evidence type="ECO:0000259" key="3">
    <source>
        <dbReference type="PROSITE" id="PS50181"/>
    </source>
</evidence>
<dbReference type="Pfam" id="PF01344">
    <property type="entry name" value="Kelch_1"/>
    <property type="match status" value="2"/>
</dbReference>
<dbReference type="SUPFAM" id="SSF117281">
    <property type="entry name" value="Kelch motif"/>
    <property type="match status" value="1"/>
</dbReference>
<dbReference type="SMART" id="SM00612">
    <property type="entry name" value="Kelch"/>
    <property type="match status" value="2"/>
</dbReference>
<feature type="domain" description="F-box" evidence="3">
    <location>
        <begin position="173"/>
        <end position="219"/>
    </location>
</feature>
<evidence type="ECO:0000313" key="5">
    <source>
        <dbReference type="Proteomes" id="UP001374584"/>
    </source>
</evidence>
<keyword evidence="5" id="KW-1185">Reference proteome</keyword>
<dbReference type="Pfam" id="PF00646">
    <property type="entry name" value="F-box"/>
    <property type="match status" value="1"/>
</dbReference>
<dbReference type="EMBL" id="JAYMYR010000004">
    <property type="protein sequence ID" value="KAK7368782.1"/>
    <property type="molecule type" value="Genomic_DNA"/>
</dbReference>
<evidence type="ECO:0000313" key="4">
    <source>
        <dbReference type="EMBL" id="KAK7368782.1"/>
    </source>
</evidence>
<name>A0AAN9NE34_PHACN</name>
<dbReference type="SUPFAM" id="SSF81383">
    <property type="entry name" value="F-box domain"/>
    <property type="match status" value="1"/>
</dbReference>
<accession>A0AAN9NE34</accession>
<dbReference type="SMART" id="SM00256">
    <property type="entry name" value="FBOX"/>
    <property type="match status" value="1"/>
</dbReference>
<organism evidence="4 5">
    <name type="scientific">Phaseolus coccineus</name>
    <name type="common">Scarlet runner bean</name>
    <name type="synonym">Phaseolus multiflorus</name>
    <dbReference type="NCBI Taxonomy" id="3886"/>
    <lineage>
        <taxon>Eukaryota</taxon>
        <taxon>Viridiplantae</taxon>
        <taxon>Streptophyta</taxon>
        <taxon>Embryophyta</taxon>
        <taxon>Tracheophyta</taxon>
        <taxon>Spermatophyta</taxon>
        <taxon>Magnoliopsida</taxon>
        <taxon>eudicotyledons</taxon>
        <taxon>Gunneridae</taxon>
        <taxon>Pentapetalae</taxon>
        <taxon>rosids</taxon>
        <taxon>fabids</taxon>
        <taxon>Fabales</taxon>
        <taxon>Fabaceae</taxon>
        <taxon>Papilionoideae</taxon>
        <taxon>50 kb inversion clade</taxon>
        <taxon>NPAAA clade</taxon>
        <taxon>indigoferoid/millettioid clade</taxon>
        <taxon>Phaseoleae</taxon>
        <taxon>Phaseolus</taxon>
    </lineage>
</organism>
<dbReference type="InterPro" id="IPR006652">
    <property type="entry name" value="Kelch_1"/>
</dbReference>
<dbReference type="InterPro" id="IPR036047">
    <property type="entry name" value="F-box-like_dom_sf"/>
</dbReference>
<sequence>MWCGVQLLYYCNANAGFKQLGNFVEPISGVDDALTVGIVAAIACGDQFLYVSELCLVVWKLSCKGRLLITGVLWGGSRHRFEKVSFSDYVSLTWLQGRGMGDSGISYITDREISISEEFDLLAWFWFEFEVVLMGNILNLNNSKTRWNASYEVLQGESCKRRRLSSNSCEDKARLIPLLPDEITIQILARVPRIYYLNLKLVCRAWKATLVSSELFSVRKGLGTMEEWLYILTKVKDDKLLWYALDPLSRRWQRLPPMPKVGFEDETKKGLISFPLRMWSMMGSSIRIVDVIMSWLGRRDALDWMPFCGCSIGAVDGCIYALGGFSRASAMKSVWQYDPIKNSWAEASSMSVGRAYSKTGILNNKLYVVGGVTRGRGGLSPLQSAEVYDPHTGMWSQLPSMPFARAQVLPTAFLADLLKPIATGMASYRGRLFVPQSLYCWPFFVDVGGEVYDPNINTWLEMPIGMGEGWPARQAGTKLSVTVNDDLYALDPSNSLDSAKIKVYDYEGDTWKVAAVDVPIHDFTDSESPYLLAGLLGKLHVITKDANHNITVLQADIQHEHARSAFSQSILSSPDNSITEDAESSAQSQGEFWKVLATRSGRSAELVNCQSLKI</sequence>
<evidence type="ECO:0000256" key="1">
    <source>
        <dbReference type="ARBA" id="ARBA00022441"/>
    </source>
</evidence>
<dbReference type="InterPro" id="IPR001810">
    <property type="entry name" value="F-box_dom"/>
</dbReference>
<dbReference type="Gene3D" id="1.20.1280.50">
    <property type="match status" value="1"/>
</dbReference>
<dbReference type="PANTHER" id="PTHR46344:SF27">
    <property type="entry name" value="KELCH REPEAT SUPERFAMILY PROTEIN"/>
    <property type="match status" value="1"/>
</dbReference>
<dbReference type="CDD" id="cd22152">
    <property type="entry name" value="F-box_AtAFR-like"/>
    <property type="match status" value="1"/>
</dbReference>
<keyword evidence="2" id="KW-0677">Repeat</keyword>
<dbReference type="Proteomes" id="UP001374584">
    <property type="component" value="Unassembled WGS sequence"/>
</dbReference>
<keyword evidence="1" id="KW-0880">Kelch repeat</keyword>
<dbReference type="Gene3D" id="2.120.10.80">
    <property type="entry name" value="Kelch-type beta propeller"/>
    <property type="match status" value="1"/>
</dbReference>